<gene>
    <name evidence="5" type="ORF">HXA33_14155</name>
</gene>
<keyword evidence="6" id="KW-1185">Reference proteome</keyword>
<dbReference type="EMBL" id="JABXYM010000001">
    <property type="protein sequence ID" value="MCR6097691.1"/>
    <property type="molecule type" value="Genomic_DNA"/>
</dbReference>
<dbReference type="InterPro" id="IPR009057">
    <property type="entry name" value="Homeodomain-like_sf"/>
</dbReference>
<evidence type="ECO:0000256" key="1">
    <source>
        <dbReference type="ARBA" id="ARBA00022491"/>
    </source>
</evidence>
<keyword evidence="1" id="KW-0678">Repressor</keyword>
<dbReference type="InterPro" id="IPR039532">
    <property type="entry name" value="TetR_C_Firmicutes"/>
</dbReference>
<feature type="domain" description="HTH tetR-type" evidence="4">
    <location>
        <begin position="3"/>
        <end position="63"/>
    </location>
</feature>
<dbReference type="Pfam" id="PF14278">
    <property type="entry name" value="TetR_C_8"/>
    <property type="match status" value="1"/>
</dbReference>
<feature type="DNA-binding region" description="H-T-H motif" evidence="3">
    <location>
        <begin position="26"/>
        <end position="45"/>
    </location>
</feature>
<name>A0A9Q4B3P3_SALAG</name>
<proteinExistence type="predicted"/>
<dbReference type="Pfam" id="PF00440">
    <property type="entry name" value="TetR_N"/>
    <property type="match status" value="1"/>
</dbReference>
<protein>
    <submittedName>
        <fullName evidence="5">TetR/AcrR family transcriptional regulator</fullName>
    </submittedName>
</protein>
<comment type="caution">
    <text evidence="5">The sequence shown here is derived from an EMBL/GenBank/DDBJ whole genome shotgun (WGS) entry which is preliminary data.</text>
</comment>
<evidence type="ECO:0000313" key="5">
    <source>
        <dbReference type="EMBL" id="MCR6097691.1"/>
    </source>
</evidence>
<dbReference type="PANTHER" id="PTHR43479">
    <property type="entry name" value="ACREF/ENVCD OPERON REPRESSOR-RELATED"/>
    <property type="match status" value="1"/>
</dbReference>
<dbReference type="AlphaFoldDB" id="A0A9Q4B3P3"/>
<dbReference type="InterPro" id="IPR050624">
    <property type="entry name" value="HTH-type_Tx_Regulator"/>
</dbReference>
<dbReference type="Proteomes" id="UP001057753">
    <property type="component" value="Unassembled WGS sequence"/>
</dbReference>
<dbReference type="Gene3D" id="1.10.357.10">
    <property type="entry name" value="Tetracycline Repressor, domain 2"/>
    <property type="match status" value="1"/>
</dbReference>
<dbReference type="SUPFAM" id="SSF46689">
    <property type="entry name" value="Homeodomain-like"/>
    <property type="match status" value="1"/>
</dbReference>
<keyword evidence="2 3" id="KW-0238">DNA-binding</keyword>
<reference evidence="5" key="1">
    <citation type="submission" date="2020-06" db="EMBL/GenBank/DDBJ databases">
        <title>Insight into the genomes of haloalkaliphilic bacilli from Kenyan soda lakes.</title>
        <authorList>
            <person name="Mwirichia R."/>
            <person name="Villamizar G.C."/>
            <person name="Poehlein A."/>
            <person name="Mugweru J."/>
            <person name="Kipnyargis A."/>
            <person name="Kiplimo D."/>
            <person name="Orwa P."/>
            <person name="Daniel R."/>
        </authorList>
    </citation>
    <scope>NUCLEOTIDE SEQUENCE</scope>
    <source>
        <strain evidence="5">B1096_S55</strain>
    </source>
</reference>
<dbReference type="PANTHER" id="PTHR43479:SF7">
    <property type="entry name" value="TETR-FAMILY TRANSCRIPTIONAL REGULATOR"/>
    <property type="match status" value="1"/>
</dbReference>
<evidence type="ECO:0000256" key="3">
    <source>
        <dbReference type="PROSITE-ProRule" id="PRU00335"/>
    </source>
</evidence>
<dbReference type="PROSITE" id="PS50977">
    <property type="entry name" value="HTH_TETR_2"/>
    <property type="match status" value="1"/>
</dbReference>
<dbReference type="InterPro" id="IPR001647">
    <property type="entry name" value="HTH_TetR"/>
</dbReference>
<accession>A0A9Q4B3P3</accession>
<organism evidence="5 6">
    <name type="scientific">Salipaludibacillus agaradhaerens</name>
    <name type="common">Bacillus agaradhaerens</name>
    <dbReference type="NCBI Taxonomy" id="76935"/>
    <lineage>
        <taxon>Bacteria</taxon>
        <taxon>Bacillati</taxon>
        <taxon>Bacillota</taxon>
        <taxon>Bacilli</taxon>
        <taxon>Bacillales</taxon>
        <taxon>Bacillaceae</taxon>
    </lineage>
</organism>
<evidence type="ECO:0000313" key="6">
    <source>
        <dbReference type="Proteomes" id="UP001057753"/>
    </source>
</evidence>
<sequence length="184" mass="22016">MSHRTKKALAFSLKKLLEQTTLEKITVKDIVKECGVNRQTFYYHFHDIYELLEWLFRTEVTEVIDNKNTYETWQQGFLRVLNYIETNKKIVMNTYHSLEREHLEEYLYRFVYSLMIDVINEQAKGIRVTEENKQFIADFYKYAFVGIVIEWIGEGMKECPEMISDNLSKLIDGDITKALLYLQK</sequence>
<dbReference type="RefSeq" id="WP_257822083.1">
    <property type="nucleotide sequence ID" value="NZ_JABXYM010000001.1"/>
</dbReference>
<evidence type="ECO:0000259" key="4">
    <source>
        <dbReference type="PROSITE" id="PS50977"/>
    </source>
</evidence>
<dbReference type="GO" id="GO:0003677">
    <property type="term" value="F:DNA binding"/>
    <property type="evidence" value="ECO:0007669"/>
    <property type="project" value="UniProtKB-UniRule"/>
</dbReference>
<evidence type="ECO:0000256" key="2">
    <source>
        <dbReference type="ARBA" id="ARBA00023125"/>
    </source>
</evidence>